<dbReference type="EnsemblFungi" id="PTTG_27510-t43_1">
    <property type="protein sequence ID" value="PTTG_27510-t43_1-p1"/>
    <property type="gene ID" value="PTTG_27510"/>
</dbReference>
<evidence type="ECO:0000313" key="4">
    <source>
        <dbReference type="EnsemblFungi" id="PTTG_27510-t43_1-p1"/>
    </source>
</evidence>
<dbReference type="EMBL" id="ADAS02000058">
    <property type="protein sequence ID" value="OAV92868.1"/>
    <property type="molecule type" value="Genomic_DNA"/>
</dbReference>
<gene>
    <name evidence="3" type="ORF">PTTG_27510</name>
</gene>
<feature type="region of interest" description="Disordered" evidence="1">
    <location>
        <begin position="78"/>
        <end position="142"/>
    </location>
</feature>
<organism evidence="3">
    <name type="scientific">Puccinia triticina (isolate 1-1 / race 1 (BBBD))</name>
    <name type="common">Brown leaf rust fungus</name>
    <dbReference type="NCBI Taxonomy" id="630390"/>
    <lineage>
        <taxon>Eukaryota</taxon>
        <taxon>Fungi</taxon>
        <taxon>Dikarya</taxon>
        <taxon>Basidiomycota</taxon>
        <taxon>Pucciniomycotina</taxon>
        <taxon>Pucciniomycetes</taxon>
        <taxon>Pucciniales</taxon>
        <taxon>Pucciniaceae</taxon>
        <taxon>Puccinia</taxon>
    </lineage>
</organism>
<feature type="chain" id="PRO_5009425333" evidence="2">
    <location>
        <begin position="25"/>
        <end position="227"/>
    </location>
</feature>
<evidence type="ECO:0000256" key="1">
    <source>
        <dbReference type="SAM" id="MobiDB-lite"/>
    </source>
</evidence>
<evidence type="ECO:0000256" key="2">
    <source>
        <dbReference type="SAM" id="SignalP"/>
    </source>
</evidence>
<proteinExistence type="predicted"/>
<reference evidence="3" key="1">
    <citation type="submission" date="2009-11" db="EMBL/GenBank/DDBJ databases">
        <authorList>
            <consortium name="The Broad Institute Genome Sequencing Platform"/>
            <person name="Ward D."/>
            <person name="Feldgarden M."/>
            <person name="Earl A."/>
            <person name="Young S.K."/>
            <person name="Zeng Q."/>
            <person name="Koehrsen M."/>
            <person name="Alvarado L."/>
            <person name="Berlin A."/>
            <person name="Bochicchio J."/>
            <person name="Borenstein D."/>
            <person name="Chapman S.B."/>
            <person name="Chen Z."/>
            <person name="Engels R."/>
            <person name="Freedman E."/>
            <person name="Gellesch M."/>
            <person name="Goldberg J."/>
            <person name="Griggs A."/>
            <person name="Gujja S."/>
            <person name="Heilman E."/>
            <person name="Heiman D."/>
            <person name="Hepburn T."/>
            <person name="Howarth C."/>
            <person name="Jen D."/>
            <person name="Larson L."/>
            <person name="Lewis B."/>
            <person name="Mehta T."/>
            <person name="Park D."/>
            <person name="Pearson M."/>
            <person name="Roberts A."/>
            <person name="Saif S."/>
            <person name="Shea T."/>
            <person name="Shenoy N."/>
            <person name="Sisk P."/>
            <person name="Stolte C."/>
            <person name="Sykes S."/>
            <person name="Thomson T."/>
            <person name="Walk T."/>
            <person name="White J."/>
            <person name="Yandava C."/>
            <person name="Izard J."/>
            <person name="Baranova O.V."/>
            <person name="Blanton J.M."/>
            <person name="Tanner A.C."/>
            <person name="Dewhirst F.E."/>
            <person name="Haas B."/>
            <person name="Nusbaum C."/>
            <person name="Birren B."/>
        </authorList>
    </citation>
    <scope>NUCLEOTIDE SEQUENCE [LARGE SCALE GENOMIC DNA]</scope>
    <source>
        <strain evidence="3">1-1 BBBD Race 1</strain>
    </source>
</reference>
<name>A0A180GK91_PUCT1</name>
<reference evidence="3" key="2">
    <citation type="submission" date="2016-05" db="EMBL/GenBank/DDBJ databases">
        <title>Comparative analysis highlights variable genome content of wheat rusts and divergence of the mating loci.</title>
        <authorList>
            <person name="Cuomo C.A."/>
            <person name="Bakkeren G."/>
            <person name="Szabo L."/>
            <person name="Khalil H."/>
            <person name="Joly D."/>
            <person name="Goldberg J."/>
            <person name="Young S."/>
            <person name="Zeng Q."/>
            <person name="Fellers J."/>
        </authorList>
    </citation>
    <scope>NUCLEOTIDE SEQUENCE [LARGE SCALE GENOMIC DNA]</scope>
    <source>
        <strain evidence="3">1-1 BBBD Race 1</strain>
    </source>
</reference>
<dbReference type="VEuPathDB" id="FungiDB:PTTG_27510"/>
<sequence length="227" mass="24738">MPYNLSILRLSCLLLGLSIAPIQGAPMLMKAQSSSGLSTAMRSHNSNDIFFEIGDQMDHPFELDVRVEELLSLKDSMPPTLASSTVHPTDVTPPTPASSTVHAGDVKPPTRASSTVDPSDVTPPEPASSTMHPSTISSGTPFRIEVKTIKKNPESKDEKPLIRTFIRTLSHSNLNNLGSGASMNGNKAFARQLVNDEMKPKYGESKIHDEKDYELEVVPDLDRAMEK</sequence>
<dbReference type="Proteomes" id="UP000005240">
    <property type="component" value="Unassembled WGS sequence"/>
</dbReference>
<accession>A0A180GK91</accession>
<reference evidence="4 5" key="3">
    <citation type="journal article" date="2017" name="G3 (Bethesda)">
        <title>Comparative analysis highlights variable genome content of wheat rusts and divergence of the mating loci.</title>
        <authorList>
            <person name="Cuomo C.A."/>
            <person name="Bakkeren G."/>
            <person name="Khalil H.B."/>
            <person name="Panwar V."/>
            <person name="Joly D."/>
            <person name="Linning R."/>
            <person name="Sakthikumar S."/>
            <person name="Song X."/>
            <person name="Adiconis X."/>
            <person name="Fan L."/>
            <person name="Goldberg J.M."/>
            <person name="Levin J.Z."/>
            <person name="Young S."/>
            <person name="Zeng Q."/>
            <person name="Anikster Y."/>
            <person name="Bruce M."/>
            <person name="Wang M."/>
            <person name="Yin C."/>
            <person name="McCallum B."/>
            <person name="Szabo L.J."/>
            <person name="Hulbert S."/>
            <person name="Chen X."/>
            <person name="Fellers J.P."/>
        </authorList>
    </citation>
    <scope>NUCLEOTIDE SEQUENCE</scope>
    <source>
        <strain evidence="4">isolate 1-1 / race 1 (BBBD)</strain>
        <strain evidence="5">Isolate 1-1 / race 1 (BBBD)</strain>
    </source>
</reference>
<protein>
    <submittedName>
        <fullName evidence="3 4">Uncharacterized protein</fullName>
    </submittedName>
</protein>
<feature type="signal peptide" evidence="2">
    <location>
        <begin position="1"/>
        <end position="24"/>
    </location>
</feature>
<dbReference type="AlphaFoldDB" id="A0A180GK91"/>
<keyword evidence="5" id="KW-1185">Reference proteome</keyword>
<dbReference type="EMBL" id="ADAS02000058">
    <property type="protein sequence ID" value="OAV92869.1"/>
    <property type="molecule type" value="Genomic_DNA"/>
</dbReference>
<keyword evidence="2" id="KW-0732">Signal</keyword>
<dbReference type="EnsemblFungi" id="PTTG_27510-t43_2">
    <property type="protein sequence ID" value="PTTG_27510-t43_2-p1"/>
    <property type="gene ID" value="PTTG_27510"/>
</dbReference>
<reference evidence="4" key="4">
    <citation type="submission" date="2025-05" db="UniProtKB">
        <authorList>
            <consortium name="EnsemblFungi"/>
        </authorList>
    </citation>
    <scope>IDENTIFICATION</scope>
    <source>
        <strain evidence="4">isolate 1-1 / race 1 (BBBD)</strain>
    </source>
</reference>
<feature type="compositionally biased region" description="Polar residues" evidence="1">
    <location>
        <begin position="127"/>
        <end position="140"/>
    </location>
</feature>
<evidence type="ECO:0000313" key="5">
    <source>
        <dbReference type="Proteomes" id="UP000005240"/>
    </source>
</evidence>
<evidence type="ECO:0000313" key="3">
    <source>
        <dbReference type="EMBL" id="OAV92869.1"/>
    </source>
</evidence>